<feature type="domain" description="DUF1232" evidence="6">
    <location>
        <begin position="28"/>
        <end position="63"/>
    </location>
</feature>
<dbReference type="Proteomes" id="UP000236379">
    <property type="component" value="Unassembled WGS sequence"/>
</dbReference>
<dbReference type="EMBL" id="PPPD01000001">
    <property type="protein sequence ID" value="PNY82031.1"/>
    <property type="molecule type" value="Genomic_DNA"/>
</dbReference>
<keyword evidence="4 5" id="KW-0472">Membrane</keyword>
<dbReference type="AlphaFoldDB" id="A0A2K3UZS5"/>
<feature type="transmembrane region" description="Helical" evidence="5">
    <location>
        <begin position="94"/>
        <end position="115"/>
    </location>
</feature>
<dbReference type="GO" id="GO:0012505">
    <property type="term" value="C:endomembrane system"/>
    <property type="evidence" value="ECO:0007669"/>
    <property type="project" value="UniProtKB-SubCell"/>
</dbReference>
<dbReference type="RefSeq" id="WP_103312470.1">
    <property type="nucleotide sequence ID" value="NZ_PPPD01000001.1"/>
</dbReference>
<keyword evidence="8" id="KW-1185">Reference proteome</keyword>
<dbReference type="OrthoDB" id="73796at2"/>
<accession>A0A2K3UZS5</accession>
<evidence type="ECO:0000256" key="4">
    <source>
        <dbReference type="ARBA" id="ARBA00023136"/>
    </source>
</evidence>
<proteinExistence type="predicted"/>
<keyword evidence="2 5" id="KW-0812">Transmembrane</keyword>
<evidence type="ECO:0000313" key="7">
    <source>
        <dbReference type="EMBL" id="PNY82031.1"/>
    </source>
</evidence>
<comment type="subcellular location">
    <subcellularLocation>
        <location evidence="1">Endomembrane system</location>
        <topology evidence="1">Multi-pass membrane protein</topology>
    </subcellularLocation>
</comment>
<dbReference type="Pfam" id="PF06803">
    <property type="entry name" value="DUF1232"/>
    <property type="match status" value="1"/>
</dbReference>
<evidence type="ECO:0000256" key="1">
    <source>
        <dbReference type="ARBA" id="ARBA00004127"/>
    </source>
</evidence>
<evidence type="ECO:0000313" key="8">
    <source>
        <dbReference type="Proteomes" id="UP000236379"/>
    </source>
</evidence>
<dbReference type="InterPro" id="IPR010652">
    <property type="entry name" value="DUF1232"/>
</dbReference>
<organism evidence="7 8">
    <name type="scientific">Deinococcus koreensis</name>
    <dbReference type="NCBI Taxonomy" id="2054903"/>
    <lineage>
        <taxon>Bacteria</taxon>
        <taxon>Thermotogati</taxon>
        <taxon>Deinococcota</taxon>
        <taxon>Deinococci</taxon>
        <taxon>Deinococcales</taxon>
        <taxon>Deinococcaceae</taxon>
        <taxon>Deinococcus</taxon>
    </lineage>
</organism>
<evidence type="ECO:0000256" key="3">
    <source>
        <dbReference type="ARBA" id="ARBA00022989"/>
    </source>
</evidence>
<protein>
    <recommendedName>
        <fullName evidence="6">DUF1232 domain-containing protein</fullName>
    </recommendedName>
</protein>
<keyword evidence="3 5" id="KW-1133">Transmembrane helix</keyword>
<evidence type="ECO:0000256" key="2">
    <source>
        <dbReference type="ARBA" id="ARBA00022692"/>
    </source>
</evidence>
<comment type="caution">
    <text evidence="7">The sequence shown here is derived from an EMBL/GenBank/DDBJ whole genome shotgun (WGS) entry which is preliminary data.</text>
</comment>
<sequence length="120" mass="13110">MITRLRFVWRDALALLYALTDRRTPDRARWVAVLALLYALSPVDLLPDITPLLGYGDDVVVVPTLLALAARGLPLPVLNDARARSARLQRRLPWLLPALGGVLVLGAVLSVWGLIRLVGG</sequence>
<name>A0A2K3UZS5_9DEIO</name>
<reference evidence="7 8" key="1">
    <citation type="submission" date="2018-01" db="EMBL/GenBank/DDBJ databases">
        <title>Deinococcus koreensis sp. nov., a radiation-resistant bacterium isolated from river water.</title>
        <authorList>
            <person name="Choi A."/>
        </authorList>
    </citation>
    <scope>NUCLEOTIDE SEQUENCE [LARGE SCALE GENOMIC DNA]</scope>
    <source>
        <strain evidence="7 8">SJW1-2</strain>
    </source>
</reference>
<evidence type="ECO:0000259" key="6">
    <source>
        <dbReference type="Pfam" id="PF06803"/>
    </source>
</evidence>
<gene>
    <name evidence="7" type="ORF">CVO96_12215</name>
</gene>
<evidence type="ECO:0000256" key="5">
    <source>
        <dbReference type="SAM" id="Phobius"/>
    </source>
</evidence>